<dbReference type="InterPro" id="IPR023404">
    <property type="entry name" value="rSAM_horseshoe"/>
</dbReference>
<dbReference type="InterPro" id="IPR006638">
    <property type="entry name" value="Elp3/MiaA/NifB-like_rSAM"/>
</dbReference>
<feature type="non-terminal residue" evidence="13">
    <location>
        <position position="1"/>
    </location>
</feature>
<dbReference type="GO" id="GO:0051539">
    <property type="term" value="F:4 iron, 4 sulfur cluster binding"/>
    <property type="evidence" value="ECO:0007669"/>
    <property type="project" value="UniProtKB-KW"/>
</dbReference>
<dbReference type="InterPro" id="IPR007197">
    <property type="entry name" value="rSAM"/>
</dbReference>
<evidence type="ECO:0000313" key="13">
    <source>
        <dbReference type="EMBL" id="SVD50677.1"/>
    </source>
</evidence>
<evidence type="ECO:0000256" key="9">
    <source>
        <dbReference type="ARBA" id="ARBA00031213"/>
    </source>
</evidence>
<dbReference type="Pfam" id="PF04055">
    <property type="entry name" value="Radical_SAM"/>
    <property type="match status" value="1"/>
</dbReference>
<dbReference type="SMART" id="SM00729">
    <property type="entry name" value="Elp3"/>
    <property type="match status" value="1"/>
</dbReference>
<comment type="function">
    <text evidence="1">Catalyzes the methylthiolation of N6-threonylcarbamoyladenosine (t(6)A), leading to the formation of 2-methylthio-N6-threonylcarbamoyladenosine (ms(2)t(6)A) at position 37 in tRNAs that read codons beginning with adenine.</text>
</comment>
<feature type="domain" description="TRAM" evidence="11">
    <location>
        <begin position="187"/>
        <end position="248"/>
    </location>
</feature>
<accession>A0A382VVZ4</accession>
<protein>
    <recommendedName>
        <fullName evidence="2">tRNA (N(6)-L-threonylcarbamoyladenosine(37)-C(2))-methylthiotransferase</fullName>
        <ecNumber evidence="2">2.8.4.5</ecNumber>
    </recommendedName>
    <alternativeName>
        <fullName evidence="9">tRNA-t(6)A37 methylthiotransferase</fullName>
    </alternativeName>
</protein>
<evidence type="ECO:0000256" key="3">
    <source>
        <dbReference type="ARBA" id="ARBA00022485"/>
    </source>
</evidence>
<reference evidence="13" key="1">
    <citation type="submission" date="2018-05" db="EMBL/GenBank/DDBJ databases">
        <authorList>
            <person name="Lanie J.A."/>
            <person name="Ng W.-L."/>
            <person name="Kazmierczak K.M."/>
            <person name="Andrzejewski T.M."/>
            <person name="Davidsen T.M."/>
            <person name="Wayne K.J."/>
            <person name="Tettelin H."/>
            <person name="Glass J.I."/>
            <person name="Rusch D."/>
            <person name="Podicherti R."/>
            <person name="Tsui H.-C.T."/>
            <person name="Winkler M.E."/>
        </authorList>
    </citation>
    <scope>NUCLEOTIDE SEQUENCE</scope>
</reference>
<organism evidence="13">
    <name type="scientific">marine metagenome</name>
    <dbReference type="NCBI Taxonomy" id="408172"/>
    <lineage>
        <taxon>unclassified sequences</taxon>
        <taxon>metagenomes</taxon>
        <taxon>ecological metagenomes</taxon>
    </lineage>
</organism>
<evidence type="ECO:0000256" key="6">
    <source>
        <dbReference type="ARBA" id="ARBA00022723"/>
    </source>
</evidence>
<evidence type="ECO:0000259" key="12">
    <source>
        <dbReference type="PROSITE" id="PS51918"/>
    </source>
</evidence>
<keyword evidence="4" id="KW-0808">Transferase</keyword>
<keyword evidence="7" id="KW-0408">Iron</keyword>
<dbReference type="PROSITE" id="PS51918">
    <property type="entry name" value="RADICAL_SAM"/>
    <property type="match status" value="1"/>
</dbReference>
<dbReference type="EC" id="2.8.4.5" evidence="2"/>
<dbReference type="GO" id="GO:0035598">
    <property type="term" value="F:tRNA (N(6)-L-threonylcarbamoyladenosine(37)-C(2))-methylthiotransferase activity"/>
    <property type="evidence" value="ECO:0007669"/>
    <property type="project" value="UniProtKB-EC"/>
</dbReference>
<evidence type="ECO:0000259" key="11">
    <source>
        <dbReference type="PROSITE" id="PS50926"/>
    </source>
</evidence>
<dbReference type="GO" id="GO:0046872">
    <property type="term" value="F:metal ion binding"/>
    <property type="evidence" value="ECO:0007669"/>
    <property type="project" value="UniProtKB-KW"/>
</dbReference>
<gene>
    <name evidence="13" type="ORF">METZ01_LOCUS403531</name>
</gene>
<dbReference type="Gene3D" id="3.80.30.20">
    <property type="entry name" value="tm_1862 like domain"/>
    <property type="match status" value="1"/>
</dbReference>
<keyword evidence="8" id="KW-0411">Iron-sulfur</keyword>
<dbReference type="PANTHER" id="PTHR11918">
    <property type="entry name" value="RADICAL SAM PROTEINS"/>
    <property type="match status" value="1"/>
</dbReference>
<keyword evidence="3" id="KW-0004">4Fe-4S</keyword>
<proteinExistence type="predicted"/>
<evidence type="ECO:0000256" key="8">
    <source>
        <dbReference type="ARBA" id="ARBA00023014"/>
    </source>
</evidence>
<dbReference type="PROSITE" id="PS50926">
    <property type="entry name" value="TRAM"/>
    <property type="match status" value="1"/>
</dbReference>
<evidence type="ECO:0000256" key="2">
    <source>
        <dbReference type="ARBA" id="ARBA00013273"/>
    </source>
</evidence>
<sequence>LVDRGVREIILTGVNVGTYSSQGRNFLSMVEALAAVPNLSRIRISSIEPTTISEEIFPLMADPAHPLLPYLHIPLQSGSDRTLAAMKRKYDLSEVSSSLIRAHETIPNLCLGTDLMAGFPGETAEDFEQTCQTFLDLPFAYCHVFTFSERDGTHADRLPNPVPMNERRRRSSRLRRLSSAKRHDFYEAQVGREAIILIEDPEDGFWPAYTENYVRVILRSERTDLTNRLARVRLCEARPEYVEAELLELLD</sequence>
<dbReference type="SUPFAM" id="SSF102114">
    <property type="entry name" value="Radical SAM enzymes"/>
    <property type="match status" value="1"/>
</dbReference>
<evidence type="ECO:0000256" key="4">
    <source>
        <dbReference type="ARBA" id="ARBA00022679"/>
    </source>
</evidence>
<evidence type="ECO:0000256" key="5">
    <source>
        <dbReference type="ARBA" id="ARBA00022691"/>
    </source>
</evidence>
<evidence type="ECO:0000256" key="7">
    <source>
        <dbReference type="ARBA" id="ARBA00023004"/>
    </source>
</evidence>
<dbReference type="AlphaFoldDB" id="A0A382VVZ4"/>
<dbReference type="InterPro" id="IPR058240">
    <property type="entry name" value="rSAM_sf"/>
</dbReference>
<evidence type="ECO:0000256" key="1">
    <source>
        <dbReference type="ARBA" id="ARBA00002399"/>
    </source>
</evidence>
<dbReference type="InterPro" id="IPR002792">
    <property type="entry name" value="TRAM_dom"/>
</dbReference>
<keyword evidence="5" id="KW-0949">S-adenosyl-L-methionine</keyword>
<keyword evidence="6" id="KW-0479">Metal-binding</keyword>
<name>A0A382VVZ4_9ZZZZ</name>
<feature type="domain" description="Radical SAM core" evidence="12">
    <location>
        <begin position="1"/>
        <end position="184"/>
    </location>
</feature>
<comment type="catalytic activity">
    <reaction evidence="10">
        <text>N(6)-L-threonylcarbamoyladenosine(37) in tRNA + (sulfur carrier)-SH + AH2 + 2 S-adenosyl-L-methionine = 2-methylsulfanyl-N(6)-L-threonylcarbamoyladenosine(37) in tRNA + (sulfur carrier)-H + 5'-deoxyadenosine + L-methionine + A + S-adenosyl-L-homocysteine + 2 H(+)</text>
        <dbReference type="Rhea" id="RHEA:37075"/>
        <dbReference type="Rhea" id="RHEA-COMP:10163"/>
        <dbReference type="Rhea" id="RHEA-COMP:11092"/>
        <dbReference type="Rhea" id="RHEA-COMP:14737"/>
        <dbReference type="Rhea" id="RHEA-COMP:14739"/>
        <dbReference type="ChEBI" id="CHEBI:13193"/>
        <dbReference type="ChEBI" id="CHEBI:15378"/>
        <dbReference type="ChEBI" id="CHEBI:17319"/>
        <dbReference type="ChEBI" id="CHEBI:17499"/>
        <dbReference type="ChEBI" id="CHEBI:29917"/>
        <dbReference type="ChEBI" id="CHEBI:57844"/>
        <dbReference type="ChEBI" id="CHEBI:57856"/>
        <dbReference type="ChEBI" id="CHEBI:59789"/>
        <dbReference type="ChEBI" id="CHEBI:64428"/>
        <dbReference type="ChEBI" id="CHEBI:74418"/>
        <dbReference type="ChEBI" id="CHEBI:74420"/>
        <dbReference type="EC" id="2.8.4.5"/>
    </reaction>
</comment>
<dbReference type="PANTHER" id="PTHR11918:SF45">
    <property type="entry name" value="THREONYLCARBAMOYLADENOSINE TRNA METHYLTHIOTRANSFERASE"/>
    <property type="match status" value="1"/>
</dbReference>
<evidence type="ECO:0000256" key="10">
    <source>
        <dbReference type="ARBA" id="ARBA00051661"/>
    </source>
</evidence>
<dbReference type="EMBL" id="UINC01155054">
    <property type="protein sequence ID" value="SVD50677.1"/>
    <property type="molecule type" value="Genomic_DNA"/>
</dbReference>